<keyword evidence="3" id="KW-1185">Reference proteome</keyword>
<dbReference type="Proteomes" id="UP000278085">
    <property type="component" value="Unassembled WGS sequence"/>
</dbReference>
<sequence length="297" mass="33853">MSTDVEEMAYFVVQIEFIIAIFCGVRKMRSNMFFRFGIATILVNLIVGCESNIQRVTSKAEQERNNREVAKKIFEQRCLSSGEKIKRKVDNVDGIFLMKLRPEKLNFSNQYLLDDPYGSDFTGDAYIRSFLRGFYEHNYRKSDHSVSNAISHIGYRYVDAIDETDKKRYRYVGIVEQPGLTDATFLKGYRRFVLRRTLADGPVLRYGVTYEDISNKVDRDHWIAGSSLKVIDLKTNEVIAERIGYMYDPGQGGAAGGRSPWMIAASYSCPSFGKHHGSASQDLQTETFVSKVLKSSI</sequence>
<dbReference type="AlphaFoldDB" id="A0A430HN09"/>
<comment type="caution">
    <text evidence="2">The sequence shown here is derived from an EMBL/GenBank/DDBJ whole genome shotgun (WGS) entry which is preliminary data.</text>
</comment>
<evidence type="ECO:0000313" key="3">
    <source>
        <dbReference type="Proteomes" id="UP000278085"/>
    </source>
</evidence>
<feature type="transmembrane region" description="Helical" evidence="1">
    <location>
        <begin position="7"/>
        <end position="25"/>
    </location>
</feature>
<feature type="transmembrane region" description="Helical" evidence="1">
    <location>
        <begin position="32"/>
        <end position="48"/>
    </location>
</feature>
<protein>
    <submittedName>
        <fullName evidence="2">Uncharacterized protein</fullName>
    </submittedName>
</protein>
<evidence type="ECO:0000256" key="1">
    <source>
        <dbReference type="SAM" id="Phobius"/>
    </source>
</evidence>
<reference evidence="2 3" key="1">
    <citation type="submission" date="2018-12" db="EMBL/GenBank/DDBJ databases">
        <authorList>
            <person name="Yang E."/>
        </authorList>
    </citation>
    <scope>NUCLEOTIDE SEQUENCE [LARGE SCALE GENOMIC DNA]</scope>
    <source>
        <strain evidence="2 3">SOD</strain>
    </source>
</reference>
<keyword evidence="1" id="KW-1133">Transmembrane helix</keyword>
<name>A0A430HN09_9BURK</name>
<keyword evidence="1" id="KW-0472">Membrane</keyword>
<keyword evidence="1" id="KW-0812">Transmembrane</keyword>
<organism evidence="2 3">
    <name type="scientific">Massilia atriviolacea</name>
    <dbReference type="NCBI Taxonomy" id="2495579"/>
    <lineage>
        <taxon>Bacteria</taxon>
        <taxon>Pseudomonadati</taxon>
        <taxon>Pseudomonadota</taxon>
        <taxon>Betaproteobacteria</taxon>
        <taxon>Burkholderiales</taxon>
        <taxon>Oxalobacteraceae</taxon>
        <taxon>Telluria group</taxon>
        <taxon>Massilia</taxon>
    </lineage>
</organism>
<proteinExistence type="predicted"/>
<dbReference type="EMBL" id="RXLQ01000005">
    <property type="protein sequence ID" value="RSZ58864.1"/>
    <property type="molecule type" value="Genomic_DNA"/>
</dbReference>
<accession>A0A430HN09</accession>
<evidence type="ECO:0000313" key="2">
    <source>
        <dbReference type="EMBL" id="RSZ58864.1"/>
    </source>
</evidence>
<gene>
    <name evidence="2" type="ORF">EJB06_11005</name>
</gene>